<keyword evidence="1" id="KW-0812">Transmembrane</keyword>
<evidence type="ECO:0000313" key="3">
    <source>
        <dbReference type="Proteomes" id="UP001056766"/>
    </source>
</evidence>
<sequence length="353" mass="39678">MTWYVVDALDKAFGRTKKCLFEPFDFWKWMKLVIIVMLIGGAGSNFNGGGNNYSSDGYNLPESGATDSFTDTFRGFIDQIPTDPGMGLIIGIIVLIFILILFFSYVSSVMEFVFVESLVSNDVRFWEYSRRYLRKGLGLFLFRILTGIFLLAVIAIMALPFVLPLIGASGENYADVIASNIISLIFLLIGIILVTAIIGGVISSFINLSIPVAIYTESGIFRAFSNVFRQFRKDWKQIVVYWFGRILLGLVVGIAVAIILLIVMVAVGLFILFVDMLLYLALSALLTGSDAIIWMILVPLILIQTILFILLLAFIALPASVFMKYHMLTFLQQWYTDVEIPVFDMQQINEELY</sequence>
<dbReference type="Pfam" id="PF24400">
    <property type="entry name" value="DUF7544"/>
    <property type="match status" value="1"/>
</dbReference>
<feature type="transmembrane region" description="Helical" evidence="1">
    <location>
        <begin position="292"/>
        <end position="317"/>
    </location>
</feature>
<proteinExistence type="predicted"/>
<protein>
    <submittedName>
        <fullName evidence="2">Uncharacterized protein</fullName>
    </submittedName>
</protein>
<keyword evidence="1" id="KW-1133">Transmembrane helix</keyword>
<keyword evidence="1" id="KW-0472">Membrane</keyword>
<dbReference type="Proteomes" id="UP001056766">
    <property type="component" value="Unassembled WGS sequence"/>
</dbReference>
<gene>
    <name evidence="2" type="ORF">KDK67_06180</name>
</gene>
<reference evidence="2" key="2">
    <citation type="submission" date="2021-04" db="EMBL/GenBank/DDBJ databases">
        <authorList>
            <person name="Dong X."/>
        </authorList>
    </citation>
    <scope>NUCLEOTIDE SEQUENCE</scope>
    <source>
        <strain evidence="2">LLY</strain>
    </source>
</reference>
<dbReference type="RefSeq" id="WP_250867945.1">
    <property type="nucleotide sequence ID" value="NZ_JAGSOI010000019.1"/>
</dbReference>
<feature type="transmembrane region" description="Helical" evidence="1">
    <location>
        <begin position="88"/>
        <end position="115"/>
    </location>
</feature>
<dbReference type="EMBL" id="JAGSOI010000019">
    <property type="protein sequence ID" value="MCM1986589.1"/>
    <property type="molecule type" value="Genomic_DNA"/>
</dbReference>
<feature type="transmembrane region" description="Helical" evidence="1">
    <location>
        <begin position="26"/>
        <end position="46"/>
    </location>
</feature>
<accession>A0A9E5DBX2</accession>
<feature type="transmembrane region" description="Helical" evidence="1">
    <location>
        <begin position="136"/>
        <end position="161"/>
    </location>
</feature>
<reference evidence="2" key="1">
    <citation type="journal article" date="2021" name="mSystems">
        <title>Bacteria and Archaea Synergistically Convert Glycine Betaine to Biogenic Methane in the Formosa Cold Seep of the South China Sea.</title>
        <authorList>
            <person name="Li L."/>
            <person name="Zhang W."/>
            <person name="Zhang S."/>
            <person name="Song L."/>
            <person name="Sun Q."/>
            <person name="Zhang H."/>
            <person name="Xiang H."/>
            <person name="Dong X."/>
        </authorList>
    </citation>
    <scope>NUCLEOTIDE SEQUENCE</scope>
    <source>
        <strain evidence="2">LLY</strain>
    </source>
</reference>
<feature type="transmembrane region" description="Helical" evidence="1">
    <location>
        <begin position="239"/>
        <end position="272"/>
    </location>
</feature>
<organism evidence="2 3">
    <name type="scientific">Methanococcoides seepicolus</name>
    <dbReference type="NCBI Taxonomy" id="2828780"/>
    <lineage>
        <taxon>Archaea</taxon>
        <taxon>Methanobacteriati</taxon>
        <taxon>Methanobacteriota</taxon>
        <taxon>Stenosarchaea group</taxon>
        <taxon>Methanomicrobia</taxon>
        <taxon>Methanosarcinales</taxon>
        <taxon>Methanosarcinaceae</taxon>
        <taxon>Methanococcoides</taxon>
    </lineage>
</organism>
<feature type="transmembrane region" description="Helical" evidence="1">
    <location>
        <begin position="181"/>
        <end position="206"/>
    </location>
</feature>
<name>A0A9E5DBX2_9EURY</name>
<comment type="caution">
    <text evidence="2">The sequence shown here is derived from an EMBL/GenBank/DDBJ whole genome shotgun (WGS) entry which is preliminary data.</text>
</comment>
<keyword evidence="3" id="KW-1185">Reference proteome</keyword>
<evidence type="ECO:0000256" key="1">
    <source>
        <dbReference type="SAM" id="Phobius"/>
    </source>
</evidence>
<evidence type="ECO:0000313" key="2">
    <source>
        <dbReference type="EMBL" id="MCM1986589.1"/>
    </source>
</evidence>
<dbReference type="InterPro" id="IPR055966">
    <property type="entry name" value="DUF7544"/>
</dbReference>
<dbReference type="AlphaFoldDB" id="A0A9E5DBX2"/>